<dbReference type="Proteomes" id="UP000509302">
    <property type="component" value="Chromosome"/>
</dbReference>
<evidence type="ECO:0000313" key="2">
    <source>
        <dbReference type="EMBL" id="QLG44993.1"/>
    </source>
</evidence>
<keyword evidence="1" id="KW-0812">Transmembrane</keyword>
<accession>A0A7H9ANN6</accession>
<keyword evidence="1" id="KW-1133">Transmembrane helix</keyword>
<keyword evidence="3" id="KW-1185">Reference proteome</keyword>
<gene>
    <name evidence="2" type="ORF">HYG79_06385</name>
</gene>
<protein>
    <submittedName>
        <fullName evidence="2">DUF748 domain-containing protein</fullName>
    </submittedName>
</protein>
<name>A0A7H9ANN6_9FLAO</name>
<organism evidence="2 3">
    <name type="scientific">Costertonia aggregata</name>
    <dbReference type="NCBI Taxonomy" id="343403"/>
    <lineage>
        <taxon>Bacteria</taxon>
        <taxon>Pseudomonadati</taxon>
        <taxon>Bacteroidota</taxon>
        <taxon>Flavobacteriia</taxon>
        <taxon>Flavobacteriales</taxon>
        <taxon>Flavobacteriaceae</taxon>
        <taxon>Costertonia</taxon>
    </lineage>
</organism>
<proteinExistence type="predicted"/>
<sequence length="493" mass="55375">MRIPPKNINKAHNIKSKLPRIMFGVVVVLGLSIWAVHVYAKHKLSQLVLERLPNSVELAYSAIDLNLFSGNVVLHEVNVGFLKNDNFKTKGTLDLDKFTIQGLDYRKLLSENTFKANRVCIERGDLEIYDQNSSDIKLAMSDIALELRSFMADSSTLQQKIPFTYKTVDLSLGKLHVAISPFEVLSIDSLFLRNGDLRTTSISIMSKYGKSQLSKKIQYERDHIQLTIPNSSGKNMGMTLVNDSLKFSADNVTFLNPRLALYRDKLVTDNTVKKPLYDTMLNQLPIKLDIKTVVLEDGQVSYAEKTDKAVEPVSISFKSLDATINNLSNTNTQRTEVNARAALMGKAPITLDFSFQVKNQNDTFLASSTLKNLEGSLINPFLESNANVRAQGLIKEMYFTISGNGHKSTGDMKMKYQNFKFTVLDKDRLGINKTLTAIVNLFTNDGSKTDSDGYRYGKIEVERVPTKSFFNYLWLNTKDGLKNTVLGNGKKED</sequence>
<keyword evidence="1" id="KW-0472">Membrane</keyword>
<feature type="transmembrane region" description="Helical" evidence="1">
    <location>
        <begin position="21"/>
        <end position="40"/>
    </location>
</feature>
<evidence type="ECO:0000313" key="3">
    <source>
        <dbReference type="Proteomes" id="UP000509302"/>
    </source>
</evidence>
<dbReference type="EMBL" id="CP058595">
    <property type="protein sequence ID" value="QLG44993.1"/>
    <property type="molecule type" value="Genomic_DNA"/>
</dbReference>
<dbReference type="RefSeq" id="WP_179241283.1">
    <property type="nucleotide sequence ID" value="NZ_CP058595.1"/>
</dbReference>
<dbReference type="AlphaFoldDB" id="A0A7H9ANN6"/>
<evidence type="ECO:0000256" key="1">
    <source>
        <dbReference type="SAM" id="Phobius"/>
    </source>
</evidence>
<reference evidence="2 3" key="1">
    <citation type="journal article" date="2006" name="Int. J. Syst. Evol. Microbiol.">
        <title>Costertonia aggregata gen. nov., sp. nov., a mesophilic marine bacterium of the family Flavobacteriaceae, isolated from a mature biofilm.</title>
        <authorList>
            <person name="Kwon K.K."/>
            <person name="Lee Y.K."/>
            <person name="Lee H.K."/>
        </authorList>
    </citation>
    <scope>NUCLEOTIDE SEQUENCE [LARGE SCALE GENOMIC DNA]</scope>
    <source>
        <strain evidence="2 3">KCCM 42265</strain>
    </source>
</reference>
<dbReference type="KEGG" id="cagg:HYG79_06385"/>